<evidence type="ECO:0000313" key="9">
    <source>
        <dbReference type="EMBL" id="WAX58222.1"/>
    </source>
</evidence>
<feature type="domain" description="Rieske" evidence="8">
    <location>
        <begin position="255"/>
        <end position="353"/>
    </location>
</feature>
<feature type="compositionally biased region" description="Polar residues" evidence="6">
    <location>
        <begin position="250"/>
        <end position="259"/>
    </location>
</feature>
<sequence length="355" mass="36848">MQNTRSRSWFEATAAWGRRHREPGWLLLPLRLFLGVTFSFAGLQKLANPDYLDPHSPASVAAQMRVFAHTSPIGRLVGLSAHAPTAVGLLIAFGELAVGLGTLLGLFQRIAALGGALLSLTFFLTVSWSTTPYYYGSDIVFAFAWLTMLGFGSQGVLTIDHWLREPTVAQAPRPGNRRPAALAGVDRRTAIRAGAAAALATGGALALGGVTAAIGRAEHGTAHAPAALGPGTTSPPARPQAHRPARPSSGRSTAGTVVGTTDEVPVGQARAFTDPATGSPAWMVHPSGETFVAFNATCTHAGCPVQFDSSGMQFVCPCHGGVYNARTGAVLQGPPPAPLQPIAVRVVSGQLRVDG</sequence>
<evidence type="ECO:0000256" key="5">
    <source>
        <dbReference type="ARBA" id="ARBA00023157"/>
    </source>
</evidence>
<keyword evidence="10" id="KW-1185">Reference proteome</keyword>
<evidence type="ECO:0000256" key="4">
    <source>
        <dbReference type="ARBA" id="ARBA00023014"/>
    </source>
</evidence>
<evidence type="ECO:0000259" key="8">
    <source>
        <dbReference type="PROSITE" id="PS51296"/>
    </source>
</evidence>
<feature type="transmembrane region" description="Helical" evidence="7">
    <location>
        <begin position="81"/>
        <end position="103"/>
    </location>
</feature>
<feature type="transmembrane region" description="Helical" evidence="7">
    <location>
        <begin position="110"/>
        <end position="128"/>
    </location>
</feature>
<dbReference type="PRINTS" id="PR00162">
    <property type="entry name" value="RIESKE"/>
</dbReference>
<dbReference type="PANTHER" id="PTHR39157:SF1">
    <property type="entry name" value="DOXX FAMILY PROTEIN"/>
    <property type="match status" value="1"/>
</dbReference>
<keyword evidence="1" id="KW-0001">2Fe-2S</keyword>
<dbReference type="Gene3D" id="2.102.10.10">
    <property type="entry name" value="Rieske [2Fe-2S] iron-sulphur domain"/>
    <property type="match status" value="1"/>
</dbReference>
<dbReference type="InterPro" id="IPR017941">
    <property type="entry name" value="Rieske_2Fe-2S"/>
</dbReference>
<accession>A0ABY7K3M8</accession>
<evidence type="ECO:0000256" key="2">
    <source>
        <dbReference type="ARBA" id="ARBA00022723"/>
    </source>
</evidence>
<gene>
    <name evidence="9" type="ORF">M6B22_05515</name>
</gene>
<evidence type="ECO:0000256" key="7">
    <source>
        <dbReference type="SAM" id="Phobius"/>
    </source>
</evidence>
<keyword evidence="2" id="KW-0479">Metal-binding</keyword>
<keyword evidence="7" id="KW-0472">Membrane</keyword>
<keyword evidence="5" id="KW-1015">Disulfide bond</keyword>
<dbReference type="Pfam" id="PF00355">
    <property type="entry name" value="Rieske"/>
    <property type="match status" value="1"/>
</dbReference>
<evidence type="ECO:0000256" key="1">
    <source>
        <dbReference type="ARBA" id="ARBA00022714"/>
    </source>
</evidence>
<dbReference type="RefSeq" id="WP_269444772.1">
    <property type="nucleotide sequence ID" value="NZ_CP097463.1"/>
</dbReference>
<dbReference type="Pfam" id="PF04173">
    <property type="entry name" value="DoxD"/>
    <property type="match status" value="1"/>
</dbReference>
<dbReference type="InterPro" id="IPR005805">
    <property type="entry name" value="Rieske_Fe-S_prot_C"/>
</dbReference>
<evidence type="ECO:0000256" key="6">
    <source>
        <dbReference type="SAM" id="MobiDB-lite"/>
    </source>
</evidence>
<dbReference type="PANTHER" id="PTHR39157">
    <property type="entry name" value="INTEGRAL MEMBRANE PROTEIN-RELATED"/>
    <property type="match status" value="1"/>
</dbReference>
<dbReference type="InterPro" id="IPR036922">
    <property type="entry name" value="Rieske_2Fe-2S_sf"/>
</dbReference>
<dbReference type="CDD" id="cd03467">
    <property type="entry name" value="Rieske"/>
    <property type="match status" value="1"/>
</dbReference>
<protein>
    <submittedName>
        <fullName evidence="9">Rieske 2Fe-2S domain-containing protein</fullName>
    </submittedName>
</protein>
<feature type="transmembrane region" description="Helical" evidence="7">
    <location>
        <begin position="140"/>
        <end position="163"/>
    </location>
</feature>
<proteinExistence type="predicted"/>
<feature type="transmembrane region" description="Helical" evidence="7">
    <location>
        <begin position="25"/>
        <end position="43"/>
    </location>
</feature>
<organism evidence="9 10">
    <name type="scientific">Jatrophihabitans cynanchi</name>
    <dbReference type="NCBI Taxonomy" id="2944128"/>
    <lineage>
        <taxon>Bacteria</taxon>
        <taxon>Bacillati</taxon>
        <taxon>Actinomycetota</taxon>
        <taxon>Actinomycetes</taxon>
        <taxon>Jatrophihabitantales</taxon>
        <taxon>Jatrophihabitantaceae</taxon>
        <taxon>Jatrophihabitans</taxon>
    </lineage>
</organism>
<keyword evidence="7" id="KW-0812">Transmembrane</keyword>
<evidence type="ECO:0000256" key="3">
    <source>
        <dbReference type="ARBA" id="ARBA00023004"/>
    </source>
</evidence>
<reference evidence="9" key="1">
    <citation type="submission" date="2022-05" db="EMBL/GenBank/DDBJ databases">
        <title>Jatrophihabitans sp. SB3-54 whole genome sequence.</title>
        <authorList>
            <person name="Suh M.K."/>
            <person name="Eom M.K."/>
            <person name="Kim J.S."/>
            <person name="Kim H.S."/>
            <person name="Do H.E."/>
            <person name="Shin Y.K."/>
            <person name="Lee J.-S."/>
        </authorList>
    </citation>
    <scope>NUCLEOTIDE SEQUENCE</scope>
    <source>
        <strain evidence="9">SB3-54</strain>
    </source>
</reference>
<dbReference type="InterPro" id="IPR007301">
    <property type="entry name" value="DoxD"/>
</dbReference>
<dbReference type="Proteomes" id="UP001164693">
    <property type="component" value="Chromosome"/>
</dbReference>
<keyword evidence="4" id="KW-0411">Iron-sulfur</keyword>
<dbReference type="EMBL" id="CP097463">
    <property type="protein sequence ID" value="WAX58222.1"/>
    <property type="molecule type" value="Genomic_DNA"/>
</dbReference>
<keyword evidence="3" id="KW-0408">Iron</keyword>
<dbReference type="PROSITE" id="PS51296">
    <property type="entry name" value="RIESKE"/>
    <property type="match status" value="1"/>
</dbReference>
<feature type="region of interest" description="Disordered" evidence="6">
    <location>
        <begin position="223"/>
        <end position="260"/>
    </location>
</feature>
<dbReference type="SUPFAM" id="SSF50022">
    <property type="entry name" value="ISP domain"/>
    <property type="match status" value="1"/>
</dbReference>
<keyword evidence="7" id="KW-1133">Transmembrane helix</keyword>
<evidence type="ECO:0000313" key="10">
    <source>
        <dbReference type="Proteomes" id="UP001164693"/>
    </source>
</evidence>
<name>A0ABY7K3M8_9ACTN</name>